<keyword evidence="3" id="KW-1185">Reference proteome</keyword>
<gene>
    <name evidence="2" type="ORF">ALECFALPRED_001003</name>
</gene>
<dbReference type="EMBL" id="CAJPDR010000012">
    <property type="protein sequence ID" value="CAF9905514.1"/>
    <property type="molecule type" value="Genomic_DNA"/>
</dbReference>
<feature type="region of interest" description="Disordered" evidence="1">
    <location>
        <begin position="88"/>
        <end position="117"/>
    </location>
</feature>
<proteinExistence type="predicted"/>
<evidence type="ECO:0000313" key="2">
    <source>
        <dbReference type="EMBL" id="CAF9905514.1"/>
    </source>
</evidence>
<protein>
    <submittedName>
        <fullName evidence="2">Uncharacterized protein</fullName>
    </submittedName>
</protein>
<evidence type="ECO:0000313" key="3">
    <source>
        <dbReference type="Proteomes" id="UP000664203"/>
    </source>
</evidence>
<organism evidence="2 3">
    <name type="scientific">Alectoria fallacina</name>
    <dbReference type="NCBI Taxonomy" id="1903189"/>
    <lineage>
        <taxon>Eukaryota</taxon>
        <taxon>Fungi</taxon>
        <taxon>Dikarya</taxon>
        <taxon>Ascomycota</taxon>
        <taxon>Pezizomycotina</taxon>
        <taxon>Lecanoromycetes</taxon>
        <taxon>OSLEUM clade</taxon>
        <taxon>Lecanoromycetidae</taxon>
        <taxon>Lecanorales</taxon>
        <taxon>Lecanorineae</taxon>
        <taxon>Parmeliaceae</taxon>
        <taxon>Alectoria</taxon>
    </lineage>
</organism>
<dbReference type="AlphaFoldDB" id="A0A8H3I9Q0"/>
<name>A0A8H3I9Q0_9LECA</name>
<sequence>MWSCAEMTTVILAGSLPVLPKFFQMVIGKVKHPTHSGQSVNSQNRAITANYSKYNNLRSTTPWLDPDDATWQLNDSYLPLKEPDRAHAAATKAQVTGGHGQYPSESRAVSDPDVDVEDGLQEGIRKTVRIETSHP</sequence>
<comment type="caution">
    <text evidence="2">The sequence shown here is derived from an EMBL/GenBank/DDBJ whole genome shotgun (WGS) entry which is preliminary data.</text>
</comment>
<reference evidence="2" key="1">
    <citation type="submission" date="2021-03" db="EMBL/GenBank/DDBJ databases">
        <authorList>
            <person name="Tagirdzhanova G."/>
        </authorList>
    </citation>
    <scope>NUCLEOTIDE SEQUENCE</scope>
</reference>
<dbReference type="OrthoDB" id="5342292at2759"/>
<evidence type="ECO:0000256" key="1">
    <source>
        <dbReference type="SAM" id="MobiDB-lite"/>
    </source>
</evidence>
<accession>A0A8H3I9Q0</accession>
<dbReference type="Proteomes" id="UP000664203">
    <property type="component" value="Unassembled WGS sequence"/>
</dbReference>